<name>A0A1H4HKR7_9SPHI</name>
<keyword evidence="2" id="KW-1185">Reference proteome</keyword>
<dbReference type="OrthoDB" id="1096756at2"/>
<organism evidence="1 2">
    <name type="scientific">Pedobacter hartonius</name>
    <dbReference type="NCBI Taxonomy" id="425514"/>
    <lineage>
        <taxon>Bacteria</taxon>
        <taxon>Pseudomonadati</taxon>
        <taxon>Bacteroidota</taxon>
        <taxon>Sphingobacteriia</taxon>
        <taxon>Sphingobacteriales</taxon>
        <taxon>Sphingobacteriaceae</taxon>
        <taxon>Pedobacter</taxon>
    </lineage>
</organism>
<sequence length="118" mass="13470">MITSEIKVAEILPSTLDSREAATRLVKVIKEESKCNSKIEIDFTDTIFMSRSFADQFHKDLHTGEEVLDISFKNASNDILLMLTAVSTTQTQRKAVNKNYKVLNFSDIKSLEEFSFSW</sequence>
<dbReference type="AlphaFoldDB" id="A0A1H4HKR7"/>
<reference evidence="1 2" key="1">
    <citation type="submission" date="2016-10" db="EMBL/GenBank/DDBJ databases">
        <authorList>
            <person name="de Groot N.N."/>
        </authorList>
    </citation>
    <scope>NUCLEOTIDE SEQUENCE [LARGE SCALE GENOMIC DNA]</scope>
    <source>
        <strain evidence="1 2">DSM 19033</strain>
    </source>
</reference>
<proteinExistence type="predicted"/>
<dbReference type="Proteomes" id="UP000198850">
    <property type="component" value="Unassembled WGS sequence"/>
</dbReference>
<evidence type="ECO:0000313" key="1">
    <source>
        <dbReference type="EMBL" id="SEB22275.1"/>
    </source>
</evidence>
<evidence type="ECO:0000313" key="2">
    <source>
        <dbReference type="Proteomes" id="UP000198850"/>
    </source>
</evidence>
<dbReference type="RefSeq" id="WP_090560177.1">
    <property type="nucleotide sequence ID" value="NZ_FNRA01000031.1"/>
</dbReference>
<protein>
    <recommendedName>
        <fullName evidence="3">DUF4325 domain-containing protein</fullName>
    </recommendedName>
</protein>
<accession>A0A1H4HKR7</accession>
<dbReference type="EMBL" id="FNRA01000031">
    <property type="protein sequence ID" value="SEB22275.1"/>
    <property type="molecule type" value="Genomic_DNA"/>
</dbReference>
<evidence type="ECO:0008006" key="3">
    <source>
        <dbReference type="Google" id="ProtNLM"/>
    </source>
</evidence>
<gene>
    <name evidence="1" type="ORF">SAMN05443550_1314</name>
</gene>